<dbReference type="RefSeq" id="WP_080794376.1">
    <property type="nucleotide sequence ID" value="NZ_CP122963.1"/>
</dbReference>
<dbReference type="AlphaFoldDB" id="A0AAF0H333"/>
<proteinExistence type="predicted"/>
<dbReference type="Proteomes" id="UP000305410">
    <property type="component" value="Chromosome Linear"/>
</dbReference>
<dbReference type="EMBL" id="CP122963">
    <property type="protein sequence ID" value="WGM61221.1"/>
    <property type="molecule type" value="Genomic_DNA"/>
</dbReference>
<dbReference type="SUPFAM" id="SSF50199">
    <property type="entry name" value="Staphylococcal nuclease"/>
    <property type="match status" value="1"/>
</dbReference>
<evidence type="ECO:0000313" key="2">
    <source>
        <dbReference type="Proteomes" id="UP000305410"/>
    </source>
</evidence>
<dbReference type="InterPro" id="IPR035437">
    <property type="entry name" value="SNase_OB-fold_sf"/>
</dbReference>
<protein>
    <submittedName>
        <fullName evidence="1">Thermonuclease family protein</fullName>
    </submittedName>
</protein>
<reference evidence="1" key="1">
    <citation type="submission" date="2019-04" db="EMBL/GenBank/DDBJ databases">
        <authorList>
            <person name="Chiang H.-Y."/>
            <person name="Huang Y.-Y."/>
            <person name="Chou L."/>
            <person name="Lai E.-M."/>
            <person name="Kuo C.-H."/>
        </authorList>
    </citation>
    <scope>NUCLEOTIDE SEQUENCE</scope>
    <source>
        <strain evidence="1">CFBP5506</strain>
    </source>
</reference>
<accession>A0AAF0H333</accession>
<gene>
    <name evidence="1" type="ORF">CFBP5506_16275</name>
</gene>
<reference evidence="1" key="2">
    <citation type="submission" date="2023-04" db="EMBL/GenBank/DDBJ databases">
        <title>Complete genome sequence of Agrobacterium salinitolerans CFBP5506.</title>
        <authorList>
            <person name="Yen H.-C."/>
            <person name="Yan X.-H."/>
            <person name="Lai E.-M."/>
            <person name="Kuo C.-H."/>
        </authorList>
    </citation>
    <scope>NUCLEOTIDE SEQUENCE</scope>
    <source>
        <strain evidence="1">CFBP5506</strain>
    </source>
</reference>
<name>A0AAF0H333_AGRTU</name>
<evidence type="ECO:0000313" key="1">
    <source>
        <dbReference type="EMBL" id="WGM61221.1"/>
    </source>
</evidence>
<sequence length="177" mass="19524">MVRQIAILLFQIVLAIGLGIAGIRIASLINGEATSAPAGLAANTELLWTTSPVRVDPRSQNYERIPTPPDLYPLKMHADQRLRVISSSRFTFKGKEFRLAGVEDVERNRVCTRADGRRYACGLNAFKALENRLRGRYLECRVIEEGSAGGSVECRINGQDVRALLQWAIGSNGLRDA</sequence>
<organism evidence="1 2">
    <name type="scientific">Agrobacterium tumefaciens</name>
    <dbReference type="NCBI Taxonomy" id="358"/>
    <lineage>
        <taxon>Bacteria</taxon>
        <taxon>Pseudomonadati</taxon>
        <taxon>Pseudomonadota</taxon>
        <taxon>Alphaproteobacteria</taxon>
        <taxon>Hyphomicrobiales</taxon>
        <taxon>Rhizobiaceae</taxon>
        <taxon>Rhizobium/Agrobacterium group</taxon>
        <taxon>Agrobacterium</taxon>
        <taxon>Agrobacterium tumefaciens complex</taxon>
    </lineage>
</organism>